<dbReference type="InterPro" id="IPR000477">
    <property type="entry name" value="RT_dom"/>
</dbReference>
<name>A0ABM4GG74_DROKI</name>
<evidence type="ECO:0000256" key="3">
    <source>
        <dbReference type="ARBA" id="ARBA00023125"/>
    </source>
</evidence>
<evidence type="ECO:0000259" key="7">
    <source>
        <dbReference type="PROSITE" id="PS50158"/>
    </source>
</evidence>
<evidence type="ECO:0000256" key="4">
    <source>
        <dbReference type="ARBA" id="ARBA00023268"/>
    </source>
</evidence>
<evidence type="ECO:0000256" key="6">
    <source>
        <dbReference type="SAM" id="MobiDB-lite"/>
    </source>
</evidence>
<dbReference type="Gene3D" id="3.10.20.370">
    <property type="match status" value="1"/>
</dbReference>
<dbReference type="Gene3D" id="3.30.70.270">
    <property type="match status" value="2"/>
</dbReference>
<dbReference type="PROSITE" id="PS50158">
    <property type="entry name" value="ZF_CCHC"/>
    <property type="match status" value="2"/>
</dbReference>
<dbReference type="Proteomes" id="UP001652661">
    <property type="component" value="Chromosome 2L"/>
</dbReference>
<gene>
    <name evidence="10" type="primary">LOC138928492</name>
</gene>
<reference evidence="9" key="1">
    <citation type="submission" date="2025-05" db="UniProtKB">
        <authorList>
            <consortium name="RefSeq"/>
        </authorList>
    </citation>
    <scope>NUCLEOTIDE SEQUENCE [LARGE SCALE GENOMIC DNA]</scope>
    <source>
        <strain evidence="9">14028-0561.14</strain>
    </source>
</reference>
<dbReference type="Gene3D" id="3.10.10.10">
    <property type="entry name" value="HIV Type 1 Reverse Transcriptase, subunit A, domain 1"/>
    <property type="match status" value="1"/>
</dbReference>
<dbReference type="Pfam" id="PF17919">
    <property type="entry name" value="RT_RNaseH_2"/>
    <property type="match status" value="1"/>
</dbReference>
<dbReference type="PANTHER" id="PTHR37984">
    <property type="entry name" value="PROTEIN CBG26694"/>
    <property type="match status" value="1"/>
</dbReference>
<dbReference type="PANTHER" id="PTHR37984:SF5">
    <property type="entry name" value="PROTEIN NYNRIN-LIKE"/>
    <property type="match status" value="1"/>
</dbReference>
<dbReference type="InterPro" id="IPR036875">
    <property type="entry name" value="Znf_CCHC_sf"/>
</dbReference>
<dbReference type="GeneID" id="138928492"/>
<dbReference type="RefSeq" id="XP_070141716.1">
    <property type="nucleotide sequence ID" value="XM_070285615.1"/>
</dbReference>
<evidence type="ECO:0000256" key="2">
    <source>
        <dbReference type="ARBA" id="ARBA00022750"/>
    </source>
</evidence>
<keyword evidence="3" id="KW-0238">DNA-binding</keyword>
<evidence type="ECO:0000256" key="5">
    <source>
        <dbReference type="PROSITE-ProRule" id="PRU00047"/>
    </source>
</evidence>
<keyword evidence="5" id="KW-0863">Zinc-finger</keyword>
<dbReference type="PROSITE" id="PS50878">
    <property type="entry name" value="RT_POL"/>
    <property type="match status" value="1"/>
</dbReference>
<dbReference type="InterPro" id="IPR043502">
    <property type="entry name" value="DNA/RNA_pol_sf"/>
</dbReference>
<sequence>MIRSAKKNKNHNQNNQPKTRSGQQHVSQDPVNAEVKEMDLNTTFFLPPNEVEDQSEKEEIGRNEIEYFASGASANSEFHHTLKFTTGHEEVPNNNELSEVLKLLAAKIGQSDSNRNAIPIESSSNVVPDFDGVSIPIKQWIKCFDENADAYELTTKQKYVNARMKMKGTAKLFLESTTVSTYENLTAVLLDEFDKSLISSEVHKQLGERKKNENENFHEYVLHMRKIAAQGLVEDESVIRYIADGRKLSNDLKYPLYSAPSLKELRSRFETIEMMTKTTAGRKQAVQQSDVGNAVKPGKRFEQQQNQNKRYCFNCGSPEHMRAECKEETKCFKCSGSGHTSRNCRGENQNIGVISESREKTLTINNKSVSCLVATGADVSLMRFRTYKESHSDVASKVVLAKKKDNTYRLCIDYRVLNTMVLKDRFPVPLIEEVLDKMQGAKYFSAFDLKNGFFHVEIDEPSRKYTAFVTKEGLFEFNRAPFGFCNSPAVFVRYVTYIFQQLINKGVMEMYIDDIVVFGRTVEVCLNNMQRVLKQAEQYGLDIKWSKWSNNMQRVLKQAEQYGLDIKWSKCPFLKERINFLGYEVENGDIWPGKEKVKAVKNFPMPINIRGIQAFLGLTGYFHSAFKIEGEQKQAIEQLKSALIDEPVLKIWSQSAKTQLHVDASKHGFGGTLLQQHDGKWYPVFYWSKKTTPQEERLTSYVLEVKAAYLATKRLRHYLLGTQFDLVTDCAAFKQTISKKDIPREVTPWLMYLQDFTFNAKHLAGTRMQHVDSLSRFPFMIVTSEVHA</sequence>
<dbReference type="SMART" id="SM00343">
    <property type="entry name" value="ZnF_C2HC"/>
    <property type="match status" value="2"/>
</dbReference>
<dbReference type="InterPro" id="IPR043128">
    <property type="entry name" value="Rev_trsase/Diguanyl_cyclase"/>
</dbReference>
<reference evidence="10" key="2">
    <citation type="submission" date="2025-08" db="UniProtKB">
        <authorList>
            <consortium name="RefSeq"/>
        </authorList>
    </citation>
    <scope>IDENTIFICATION</scope>
    <source>
        <strain evidence="10">14028-0561.14</strain>
        <tissue evidence="10">Whole fly</tissue>
    </source>
</reference>
<evidence type="ECO:0008006" key="11">
    <source>
        <dbReference type="Google" id="ProtNLM"/>
    </source>
</evidence>
<feature type="compositionally biased region" description="Polar residues" evidence="6">
    <location>
        <begin position="19"/>
        <end position="30"/>
    </location>
</feature>
<proteinExistence type="predicted"/>
<dbReference type="Pfam" id="PF00098">
    <property type="entry name" value="zf-CCHC"/>
    <property type="match status" value="1"/>
</dbReference>
<dbReference type="InterPro" id="IPR001878">
    <property type="entry name" value="Znf_CCHC"/>
</dbReference>
<accession>A0ABM4GG74</accession>
<keyword evidence="5" id="KW-0862">Zinc</keyword>
<dbReference type="CDD" id="cd01647">
    <property type="entry name" value="RT_LTR"/>
    <property type="match status" value="1"/>
</dbReference>
<feature type="domain" description="CCHC-type" evidence="7">
    <location>
        <begin position="330"/>
        <end position="345"/>
    </location>
</feature>
<dbReference type="Pfam" id="PF00078">
    <property type="entry name" value="RVT_1"/>
    <property type="match status" value="1"/>
</dbReference>
<feature type="compositionally biased region" description="Basic residues" evidence="6">
    <location>
        <begin position="1"/>
        <end position="10"/>
    </location>
</feature>
<keyword evidence="9" id="KW-1185">Reference proteome</keyword>
<dbReference type="Gene3D" id="4.10.60.10">
    <property type="entry name" value="Zinc finger, CCHC-type"/>
    <property type="match status" value="1"/>
</dbReference>
<dbReference type="CDD" id="cd09274">
    <property type="entry name" value="RNase_HI_RT_Ty3"/>
    <property type="match status" value="1"/>
</dbReference>
<evidence type="ECO:0000256" key="1">
    <source>
        <dbReference type="ARBA" id="ARBA00022670"/>
    </source>
</evidence>
<protein>
    <recommendedName>
        <fullName evidence="11">Reverse transcriptase</fullName>
    </recommendedName>
</protein>
<keyword evidence="2" id="KW-0064">Aspartyl protease</keyword>
<keyword evidence="1" id="KW-0645">Protease</keyword>
<evidence type="ECO:0000259" key="8">
    <source>
        <dbReference type="PROSITE" id="PS50878"/>
    </source>
</evidence>
<dbReference type="InterPro" id="IPR050951">
    <property type="entry name" value="Retrovirus_Pol_polyprotein"/>
</dbReference>
<dbReference type="SUPFAM" id="SSF57756">
    <property type="entry name" value="Retrovirus zinc finger-like domains"/>
    <property type="match status" value="1"/>
</dbReference>
<feature type="domain" description="Reverse transcriptase" evidence="8">
    <location>
        <begin position="382"/>
        <end position="585"/>
    </location>
</feature>
<feature type="domain" description="CCHC-type" evidence="7">
    <location>
        <begin position="312"/>
        <end position="327"/>
    </location>
</feature>
<dbReference type="InterPro" id="IPR041577">
    <property type="entry name" value="RT_RNaseH_2"/>
</dbReference>
<keyword evidence="5" id="KW-0479">Metal-binding</keyword>
<evidence type="ECO:0000313" key="10">
    <source>
        <dbReference type="RefSeq" id="XP_070141716.1"/>
    </source>
</evidence>
<feature type="region of interest" description="Disordered" evidence="6">
    <location>
        <begin position="1"/>
        <end position="31"/>
    </location>
</feature>
<keyword evidence="4" id="KW-0511">Multifunctional enzyme</keyword>
<dbReference type="SUPFAM" id="SSF56672">
    <property type="entry name" value="DNA/RNA polymerases"/>
    <property type="match status" value="1"/>
</dbReference>
<keyword evidence="2" id="KW-0378">Hydrolase</keyword>
<organism evidence="9 10">
    <name type="scientific">Drosophila kikkawai</name>
    <name type="common">Fruit fly</name>
    <dbReference type="NCBI Taxonomy" id="30033"/>
    <lineage>
        <taxon>Eukaryota</taxon>
        <taxon>Metazoa</taxon>
        <taxon>Ecdysozoa</taxon>
        <taxon>Arthropoda</taxon>
        <taxon>Hexapoda</taxon>
        <taxon>Insecta</taxon>
        <taxon>Pterygota</taxon>
        <taxon>Neoptera</taxon>
        <taxon>Endopterygota</taxon>
        <taxon>Diptera</taxon>
        <taxon>Brachycera</taxon>
        <taxon>Muscomorpha</taxon>
        <taxon>Ephydroidea</taxon>
        <taxon>Drosophilidae</taxon>
        <taxon>Drosophila</taxon>
        <taxon>Sophophora</taxon>
    </lineage>
</organism>
<evidence type="ECO:0000313" key="9">
    <source>
        <dbReference type="Proteomes" id="UP001652661"/>
    </source>
</evidence>